<name>A0A0G0Q199_9BACT</name>
<dbReference type="AlphaFoldDB" id="A0A0G0Q199"/>
<dbReference type="Proteomes" id="UP000033935">
    <property type="component" value="Unassembled WGS sequence"/>
</dbReference>
<gene>
    <name evidence="1" type="ORF">UT30_C0011G0036</name>
</gene>
<accession>A0A0G0Q199</accession>
<evidence type="ECO:0000313" key="1">
    <source>
        <dbReference type="EMBL" id="KKR04190.1"/>
    </source>
</evidence>
<proteinExistence type="predicted"/>
<comment type="caution">
    <text evidence="1">The sequence shown here is derived from an EMBL/GenBank/DDBJ whole genome shotgun (WGS) entry which is preliminary data.</text>
</comment>
<sequence>MNDQFKMGQGLGHHLEIAFARNNWTEADVNKLGQGDLLAEVLHLVRGTGNIQIRHLVNLVSDCLPKEWKQRGWKIESHEGHGILELDPSKLGLHFSPSHNNGKRIKGNKLLTELQSEKISVLNACVLDYLLAHPEIIPEDWKINENGNNLFTSFLGTIYRGSNNNLYVRYLYWNGNAWEWGYQSFYEDWYDQSRVAVLVVPEPIKKRWREVDGVIYLTVTSNGTSGKAWIKRLEKKGFCVSDWARYLLRSKEFNSMSGTYEIAILKSILFPGSDCITKNIRQKASEMNLTIPNPQIACLIRDQYSDEEFKAMGISSIAIMHESIEDSCGNPSFLSIVRRGVSIPEFSGLDAFDDIPDYRFGSEDGFAYVRM</sequence>
<protein>
    <submittedName>
        <fullName evidence="1">Uncharacterized protein</fullName>
    </submittedName>
</protein>
<reference evidence="1 2" key="1">
    <citation type="journal article" date="2015" name="Nature">
        <title>rRNA introns, odd ribosomes, and small enigmatic genomes across a large radiation of phyla.</title>
        <authorList>
            <person name="Brown C.T."/>
            <person name="Hug L.A."/>
            <person name="Thomas B.C."/>
            <person name="Sharon I."/>
            <person name="Castelle C.J."/>
            <person name="Singh A."/>
            <person name="Wilkins M.J."/>
            <person name="Williams K.H."/>
            <person name="Banfield J.F."/>
        </authorList>
    </citation>
    <scope>NUCLEOTIDE SEQUENCE [LARGE SCALE GENOMIC DNA]</scope>
</reference>
<evidence type="ECO:0000313" key="2">
    <source>
        <dbReference type="Proteomes" id="UP000033935"/>
    </source>
</evidence>
<dbReference type="EMBL" id="LBWG01000011">
    <property type="protein sequence ID" value="KKR04190.1"/>
    <property type="molecule type" value="Genomic_DNA"/>
</dbReference>
<organism evidence="1 2">
    <name type="scientific">Candidatus Uhrbacteria bacterium GW2011_GWF2_39_13</name>
    <dbReference type="NCBI Taxonomy" id="1618995"/>
    <lineage>
        <taxon>Bacteria</taxon>
        <taxon>Candidatus Uhriibacteriota</taxon>
    </lineage>
</organism>